<dbReference type="Proteomes" id="UP000706039">
    <property type="component" value="Unassembled WGS sequence"/>
</dbReference>
<evidence type="ECO:0000256" key="4">
    <source>
        <dbReference type="ARBA" id="ARBA00022989"/>
    </source>
</evidence>
<evidence type="ECO:0000259" key="9">
    <source>
        <dbReference type="SMART" id="SM00563"/>
    </source>
</evidence>
<dbReference type="SMART" id="SM00563">
    <property type="entry name" value="PlsC"/>
    <property type="match status" value="1"/>
</dbReference>
<evidence type="ECO:0000256" key="2">
    <source>
        <dbReference type="ARBA" id="ARBA00022679"/>
    </source>
</evidence>
<keyword evidence="6 8" id="KW-0472">Membrane</keyword>
<comment type="caution">
    <text evidence="10">The sequence shown here is derived from an EMBL/GenBank/DDBJ whole genome shotgun (WGS) entry which is preliminary data.</text>
</comment>
<dbReference type="CDD" id="cd07989">
    <property type="entry name" value="LPLAT_AGPAT-like"/>
    <property type="match status" value="1"/>
</dbReference>
<keyword evidence="11" id="KW-1185">Reference proteome</keyword>
<keyword evidence="2" id="KW-0808">Transferase</keyword>
<name>A0ABS7PUM6_9SPHN</name>
<dbReference type="SUPFAM" id="SSF69593">
    <property type="entry name" value="Glycerol-3-phosphate (1)-acyltransferase"/>
    <property type="match status" value="1"/>
</dbReference>
<dbReference type="GO" id="GO:0016746">
    <property type="term" value="F:acyltransferase activity"/>
    <property type="evidence" value="ECO:0007669"/>
    <property type="project" value="UniProtKB-KW"/>
</dbReference>
<keyword evidence="3 8" id="KW-0812">Transmembrane</keyword>
<evidence type="ECO:0000256" key="3">
    <source>
        <dbReference type="ARBA" id="ARBA00022692"/>
    </source>
</evidence>
<evidence type="ECO:0000256" key="7">
    <source>
        <dbReference type="ARBA" id="ARBA00023315"/>
    </source>
</evidence>
<dbReference type="InterPro" id="IPR002123">
    <property type="entry name" value="Plipid/glycerol_acylTrfase"/>
</dbReference>
<evidence type="ECO:0000256" key="6">
    <source>
        <dbReference type="ARBA" id="ARBA00023136"/>
    </source>
</evidence>
<dbReference type="Pfam" id="PF01553">
    <property type="entry name" value="Acyltransferase"/>
    <property type="match status" value="1"/>
</dbReference>
<keyword evidence="4 8" id="KW-1133">Transmembrane helix</keyword>
<evidence type="ECO:0000313" key="10">
    <source>
        <dbReference type="EMBL" id="MBY8824087.1"/>
    </source>
</evidence>
<feature type="domain" description="Phospholipid/glycerol acyltransferase" evidence="9">
    <location>
        <begin position="74"/>
        <end position="188"/>
    </location>
</feature>
<protein>
    <submittedName>
        <fullName evidence="10">1-acyl-sn-glycerol-3-phosphate acyltransferase</fullName>
    </submittedName>
</protein>
<dbReference type="PANTHER" id="PTHR23063">
    <property type="entry name" value="PHOSPHOLIPID ACYLTRANSFERASE"/>
    <property type="match status" value="1"/>
</dbReference>
<organism evidence="10 11">
    <name type="scientific">Sphingomonas colocasiae</name>
    <dbReference type="NCBI Taxonomy" id="1848973"/>
    <lineage>
        <taxon>Bacteria</taxon>
        <taxon>Pseudomonadati</taxon>
        <taxon>Pseudomonadota</taxon>
        <taxon>Alphaproteobacteria</taxon>
        <taxon>Sphingomonadales</taxon>
        <taxon>Sphingomonadaceae</taxon>
        <taxon>Sphingomonas</taxon>
    </lineage>
</organism>
<dbReference type="PANTHER" id="PTHR23063:SF52">
    <property type="entry name" value="LYSOPHOSPHATIDYLCHOLINE ACYLTRANSFERASE"/>
    <property type="match status" value="1"/>
</dbReference>
<evidence type="ECO:0000256" key="1">
    <source>
        <dbReference type="ARBA" id="ARBA00004370"/>
    </source>
</evidence>
<comment type="subcellular location">
    <subcellularLocation>
        <location evidence="1">Membrane</location>
    </subcellularLocation>
</comment>
<keyword evidence="7 10" id="KW-0012">Acyltransferase</keyword>
<dbReference type="RefSeq" id="WP_222991179.1">
    <property type="nucleotide sequence ID" value="NZ_JAINVV010000008.1"/>
</dbReference>
<dbReference type="EMBL" id="JAINVV010000008">
    <property type="protein sequence ID" value="MBY8824087.1"/>
    <property type="molecule type" value="Genomic_DNA"/>
</dbReference>
<keyword evidence="5" id="KW-0443">Lipid metabolism</keyword>
<proteinExistence type="predicted"/>
<feature type="transmembrane region" description="Helical" evidence="8">
    <location>
        <begin position="17"/>
        <end position="38"/>
    </location>
</feature>
<evidence type="ECO:0000256" key="8">
    <source>
        <dbReference type="SAM" id="Phobius"/>
    </source>
</evidence>
<evidence type="ECO:0000256" key="5">
    <source>
        <dbReference type="ARBA" id="ARBA00023098"/>
    </source>
</evidence>
<accession>A0ABS7PUM6</accession>
<gene>
    <name evidence="10" type="ORF">K7G82_17415</name>
</gene>
<sequence length="253" mass="27178">MASLSIARADALGPVRLFARLLSAALLLIFCLPAHYLWRAARQASPWPRLFLGGVARIFGAAVEIRGLPLKRDVFFIANHLSWMDILVMAGTTGTAFVAKDDVARTPVVGWLARLNNTVFVARTDRRSVAAQVDAVRAAVEAHQPITIFPEGTTGDGGGILPFKASLLAVLSPPPRAMRVQPVLIDYGHAMAEIAWVGDEPGGENAARILKRRGRFGARLTFLEPFDPAACADRKAIAAEARHRIAEALASAS</sequence>
<reference evidence="10 11" key="1">
    <citation type="submission" date="2021-08" db="EMBL/GenBank/DDBJ databases">
        <authorList>
            <person name="Tuo L."/>
        </authorList>
    </citation>
    <scope>NUCLEOTIDE SEQUENCE [LARGE SCALE GENOMIC DNA]</scope>
    <source>
        <strain evidence="10 11">JCM 31229</strain>
    </source>
</reference>
<evidence type="ECO:0000313" key="11">
    <source>
        <dbReference type="Proteomes" id="UP000706039"/>
    </source>
</evidence>